<dbReference type="InterPro" id="IPR002866">
    <property type="entry name" value="Maturase_MatK"/>
</dbReference>
<evidence type="ECO:0000259" key="6">
    <source>
        <dbReference type="Pfam" id="PF01348"/>
    </source>
</evidence>
<keyword evidence="4" id="KW-0819">tRNA processing</keyword>
<evidence type="ECO:0000313" key="7">
    <source>
        <dbReference type="EMBL" id="AHF21219.1"/>
    </source>
</evidence>
<geneLocation type="chloroplast" evidence="7"/>
<dbReference type="GO" id="GO:0008033">
    <property type="term" value="P:tRNA processing"/>
    <property type="evidence" value="ECO:0007669"/>
    <property type="project" value="UniProtKB-KW"/>
</dbReference>
<sequence>FLYHNGSTNRHGLRRLRYILRFPCDKTLACKHKSTTRSLRRRFNSETIFDSGLKYYYEMSLVLNASKILNDRRFWCLNLIQPTISILGDLEI</sequence>
<evidence type="ECO:0000256" key="2">
    <source>
        <dbReference type="ARBA" id="ARBA00022640"/>
    </source>
</evidence>
<organism evidence="7">
    <name type="scientific">Salvinia molesta</name>
    <name type="common">Kariba-weed</name>
    <name type="synonym">Giant salvinia</name>
    <dbReference type="NCBI Taxonomy" id="167732"/>
    <lineage>
        <taxon>Eukaryota</taxon>
        <taxon>Viridiplantae</taxon>
        <taxon>Streptophyta</taxon>
        <taxon>Embryophyta</taxon>
        <taxon>Tracheophyta</taxon>
        <taxon>Polypodiopsida</taxon>
        <taxon>Polypodiidae</taxon>
        <taxon>Salviniales</taxon>
        <taxon>Salviniaceae</taxon>
        <taxon>Salvinia</taxon>
    </lineage>
</organism>
<dbReference type="EMBL" id="KC626075">
    <property type="protein sequence ID" value="AHF21219.1"/>
    <property type="molecule type" value="Genomic_DNA"/>
</dbReference>
<keyword evidence="5" id="KW-0694">RNA-binding</keyword>
<feature type="domain" description="Domain X" evidence="6">
    <location>
        <begin position="3"/>
        <end position="44"/>
    </location>
</feature>
<accession>A0A023J5H4</accession>
<dbReference type="InterPro" id="IPR024937">
    <property type="entry name" value="Domain_X"/>
</dbReference>
<keyword evidence="2 7" id="KW-0934">Plastid</keyword>
<dbReference type="AlphaFoldDB" id="A0A023J5H4"/>
<protein>
    <submittedName>
        <fullName evidence="7">Maturase</fullName>
    </submittedName>
</protein>
<dbReference type="GO" id="GO:0009507">
    <property type="term" value="C:chloroplast"/>
    <property type="evidence" value="ECO:0007669"/>
    <property type="project" value="InterPro"/>
</dbReference>
<reference evidence="7" key="1">
    <citation type="journal article" date="2013" name="Genome Biol. Evol.">
        <title>Plastome sequences of Lygodium japonicum and Marsilea crenata reveal the genome organization transformation from basal ferns to core leptosporangiates.</title>
        <authorList>
            <person name="Gao L."/>
            <person name="Wang B."/>
            <person name="Wang Z.W."/>
            <person name="Zhou Y."/>
            <person name="Su Y.J."/>
            <person name="Wang T."/>
        </authorList>
    </citation>
    <scope>NUCLEOTIDE SEQUENCE</scope>
</reference>
<keyword evidence="3" id="KW-0507">mRNA processing</keyword>
<dbReference type="GO" id="GO:0003723">
    <property type="term" value="F:RNA binding"/>
    <property type="evidence" value="ECO:0007669"/>
    <property type="project" value="UniProtKB-KW"/>
</dbReference>
<keyword evidence="7" id="KW-0150">Chloroplast</keyword>
<comment type="subcellular location">
    <subcellularLocation>
        <location evidence="1">Plastid</location>
    </subcellularLocation>
</comment>
<evidence type="ECO:0000256" key="1">
    <source>
        <dbReference type="ARBA" id="ARBA00004474"/>
    </source>
</evidence>
<dbReference type="GO" id="GO:0006397">
    <property type="term" value="P:mRNA processing"/>
    <property type="evidence" value="ECO:0007669"/>
    <property type="project" value="UniProtKB-KW"/>
</dbReference>
<name>A0A023J5H4_SALML</name>
<dbReference type="PANTHER" id="PTHR34811">
    <property type="entry name" value="MATURASE K"/>
    <property type="match status" value="1"/>
</dbReference>
<dbReference type="PANTHER" id="PTHR34811:SF1">
    <property type="entry name" value="MATURASE K"/>
    <property type="match status" value="1"/>
</dbReference>
<evidence type="ECO:0000256" key="5">
    <source>
        <dbReference type="ARBA" id="ARBA00022884"/>
    </source>
</evidence>
<feature type="non-terminal residue" evidence="7">
    <location>
        <position position="1"/>
    </location>
</feature>
<evidence type="ECO:0000256" key="4">
    <source>
        <dbReference type="ARBA" id="ARBA00022694"/>
    </source>
</evidence>
<proteinExistence type="predicted"/>
<evidence type="ECO:0000256" key="3">
    <source>
        <dbReference type="ARBA" id="ARBA00022664"/>
    </source>
</evidence>
<gene>
    <name evidence="7" type="primary">matK</name>
</gene>
<dbReference type="Pfam" id="PF01348">
    <property type="entry name" value="Intron_maturas2"/>
    <property type="match status" value="1"/>
</dbReference>